<evidence type="ECO:0000256" key="1">
    <source>
        <dbReference type="ARBA" id="ARBA00002254"/>
    </source>
</evidence>
<evidence type="ECO:0000256" key="7">
    <source>
        <dbReference type="ARBA" id="ARBA00022779"/>
    </source>
</evidence>
<evidence type="ECO:0000313" key="11">
    <source>
        <dbReference type="EMBL" id="WAH35397.1"/>
    </source>
</evidence>
<evidence type="ECO:0000256" key="10">
    <source>
        <dbReference type="RuleBase" id="RU364125"/>
    </source>
</evidence>
<organism evidence="11 12">
    <name type="scientific">Alicyclobacillus dauci</name>
    <dbReference type="NCBI Taxonomy" id="1475485"/>
    <lineage>
        <taxon>Bacteria</taxon>
        <taxon>Bacillati</taxon>
        <taxon>Bacillota</taxon>
        <taxon>Bacilli</taxon>
        <taxon>Bacillales</taxon>
        <taxon>Alicyclobacillaceae</taxon>
        <taxon>Alicyclobacillus</taxon>
    </lineage>
</organism>
<keyword evidence="11" id="KW-0966">Cell projection</keyword>
<proteinExistence type="inferred from homology"/>
<keyword evidence="9 10" id="KW-0472">Membrane</keyword>
<evidence type="ECO:0000256" key="5">
    <source>
        <dbReference type="ARBA" id="ARBA00022500"/>
    </source>
</evidence>
<evidence type="ECO:0000256" key="3">
    <source>
        <dbReference type="ARBA" id="ARBA00008281"/>
    </source>
</evidence>
<evidence type="ECO:0000313" key="12">
    <source>
        <dbReference type="Proteomes" id="UP001164803"/>
    </source>
</evidence>
<accession>A0ABY6YXQ2</accession>
<keyword evidence="5 10" id="KW-0145">Chemotaxis</keyword>
<dbReference type="PANTHER" id="PTHR35091">
    <property type="entry name" value="FLAGELLAR PROTEIN FLIL"/>
    <property type="match status" value="1"/>
</dbReference>
<protein>
    <recommendedName>
        <fullName evidence="10">Flagellar protein FliL</fullName>
    </recommendedName>
</protein>
<keyword evidence="11" id="KW-0282">Flagellum</keyword>
<evidence type="ECO:0000256" key="6">
    <source>
        <dbReference type="ARBA" id="ARBA00022692"/>
    </source>
</evidence>
<reference evidence="11" key="1">
    <citation type="submission" date="2022-08" db="EMBL/GenBank/DDBJ databases">
        <title>Alicyclobacillus dauci DSM2870, complete genome.</title>
        <authorList>
            <person name="Wang Q."/>
            <person name="Cai R."/>
            <person name="Wang Z."/>
        </authorList>
    </citation>
    <scope>NUCLEOTIDE SEQUENCE</scope>
    <source>
        <strain evidence="11">DSM 28700</strain>
    </source>
</reference>
<dbReference type="EMBL" id="CP104064">
    <property type="protein sequence ID" value="WAH35397.1"/>
    <property type="molecule type" value="Genomic_DNA"/>
</dbReference>
<comment type="function">
    <text evidence="1 10">Controls the rotational direction of flagella during chemotaxis.</text>
</comment>
<keyword evidence="6 10" id="KW-0812">Transmembrane</keyword>
<dbReference type="Proteomes" id="UP001164803">
    <property type="component" value="Chromosome"/>
</dbReference>
<comment type="subcellular location">
    <subcellularLocation>
        <location evidence="2">Cell membrane</location>
        <topology evidence="2">Single-pass membrane protein</topology>
    </subcellularLocation>
</comment>
<evidence type="ECO:0000256" key="9">
    <source>
        <dbReference type="ARBA" id="ARBA00023136"/>
    </source>
</evidence>
<keyword evidence="11" id="KW-0969">Cilium</keyword>
<evidence type="ECO:0000256" key="2">
    <source>
        <dbReference type="ARBA" id="ARBA00004162"/>
    </source>
</evidence>
<dbReference type="RefSeq" id="WP_268042596.1">
    <property type="nucleotide sequence ID" value="NZ_CP104064.1"/>
</dbReference>
<dbReference type="PANTHER" id="PTHR35091:SF2">
    <property type="entry name" value="FLAGELLAR PROTEIN FLIL"/>
    <property type="match status" value="1"/>
</dbReference>
<keyword evidence="4 10" id="KW-1003">Cell membrane</keyword>
<name>A0ABY6YXQ2_9BACL</name>
<comment type="similarity">
    <text evidence="3 10">Belongs to the FliL family.</text>
</comment>
<sequence length="146" mass="15886">MKKPLVVMLIIIIAIVVIVGGGVGAFMYLTKHHSASAKASAQALTPSQAVALQVPLPQMTTNLKNQGLIQFTLILQADSKSTKSELTEMQNEIQDTVNETMRQFTPDQLKDDKGLTTLKSAISSNVNSKLQKGRVTNVYFSQVLVQ</sequence>
<keyword evidence="8 10" id="KW-1133">Transmembrane helix</keyword>
<feature type="transmembrane region" description="Helical" evidence="10">
    <location>
        <begin position="6"/>
        <end position="29"/>
    </location>
</feature>
<keyword evidence="7 10" id="KW-0283">Flagellar rotation</keyword>
<dbReference type="InterPro" id="IPR005503">
    <property type="entry name" value="FliL"/>
</dbReference>
<keyword evidence="12" id="KW-1185">Reference proteome</keyword>
<evidence type="ECO:0000256" key="8">
    <source>
        <dbReference type="ARBA" id="ARBA00022989"/>
    </source>
</evidence>
<gene>
    <name evidence="11" type="ORF">NZD86_13935</name>
</gene>
<evidence type="ECO:0000256" key="4">
    <source>
        <dbReference type="ARBA" id="ARBA00022475"/>
    </source>
</evidence>
<dbReference type="Pfam" id="PF03748">
    <property type="entry name" value="FliL"/>
    <property type="match status" value="1"/>
</dbReference>